<organism evidence="3">
    <name type="scientific">Schizophyllum commune (strain H4-8 / FGSC 9210)</name>
    <name type="common">Split gill fungus</name>
    <dbReference type="NCBI Taxonomy" id="578458"/>
    <lineage>
        <taxon>Eukaryota</taxon>
        <taxon>Fungi</taxon>
        <taxon>Dikarya</taxon>
        <taxon>Basidiomycota</taxon>
        <taxon>Agaricomycotina</taxon>
        <taxon>Agaricomycetes</taxon>
        <taxon>Agaricomycetidae</taxon>
        <taxon>Agaricales</taxon>
        <taxon>Schizophyllaceae</taxon>
        <taxon>Schizophyllum</taxon>
    </lineage>
</organism>
<feature type="region of interest" description="Disordered" evidence="1">
    <location>
        <begin position="1064"/>
        <end position="1091"/>
    </location>
</feature>
<name>D8Q8F0_SCHCM</name>
<dbReference type="InParanoid" id="D8Q8F0"/>
<feature type="compositionally biased region" description="Low complexity" evidence="1">
    <location>
        <begin position="559"/>
        <end position="584"/>
    </location>
</feature>
<feature type="region of interest" description="Disordered" evidence="1">
    <location>
        <begin position="950"/>
        <end position="974"/>
    </location>
</feature>
<sequence length="1091" mass="122621">MVSFLLRPNAARFPLFAASVKHNRQWGSVNAEPAALDAIDPGERHVPYRLRGPSIKLAFFNPGIPWEGYMPNSLLNGQDPLAVAIRKPMDDDLLTTGGGDYRISKLWQISIGELAVKAESAFRRLICAAEEIFYRVEGASQVSFTPFRLDTELLHKTFRLRSEALATTKTPRAQVLANVSFLAWFTHVVGSWAEGIDQETADFIRSLRLEEREMRGYIINLPTDYCWLDLQLLIEHEVPFHYLWSPCLHLNSRFMRTNPWLIARVLEMKRQLGREPTDEEVLDGQGRARTVLGYDRFFQPRNALPEGEDPWPNPDTRHAVQFFRGWHEHDLKDEAIIQRALQAYEAKDPAGVYLSEDARTAWTYIYRWARKGANWIEDDELEDWEIFETPAWTRRGTFFHGRELRRLTCAPLPHQMLEHHRWGTDSIAEQVELQMLVDCIGEPVEQSYKEMWDDEERRMLTLSYDSRTEGQPVPNLPLTGYFAVDGDEVAIPEERDERPSLLQRMEPLPDQRSLAERMGPAVAASVRANSAGSSRSRGRARGAASSRTTSQARRRSPESRSASPPRVRRSTSTASSAAGLSSARDYTPRLPDPSTRWGLVTPAAHNWGARVAQHIREADQLLTVLSAPILPRAADVEGRIRWADRVIQHAYLVLLHPQHQVRVYALRIKNRRTRSEDFLKRLANAGIPLAIAFPQSMYPTSDQDRPIADEESHSVAFVPYGTGGTTLFNTWRDGLRSLARRPNAAALYFSSDIASYVLRRWAWDIIGPVVGNGPSEDARVHRSGDKYWPAAPLPALFTDEVSSPEIAYAHGCIIAQQNGEAISYRYAFPPKNSWASQWPTRGEWGVEENKYMLELAVAFERGEAEIPMESAWRDRLRNRSRSNLGSGFRKSEALSVANAEAWAEYFQRVYGGDRRFVRIADLGEQLRPACLYEKAAAALAAAAAWVRRRGGGEEGRRRRTGKRRTRRGGGEAQVGTSRKLRKVGANQAEHVAGPIGPRPGALTRHLLVLSFSSSSSLLALVAAATRLPLPTPPPLLVAASPARRHRGAADAMTAHAAFLPACDDDTSSCRDQRAPLAKKTASRAPQPAWHV</sequence>
<protein>
    <submittedName>
        <fullName evidence="2">Uncharacterized protein</fullName>
    </submittedName>
</protein>
<dbReference type="EMBL" id="GL377308">
    <property type="protein sequence ID" value="EFI95050.1"/>
    <property type="molecule type" value="Genomic_DNA"/>
</dbReference>
<proteinExistence type="predicted"/>
<evidence type="ECO:0000313" key="2">
    <source>
        <dbReference type="EMBL" id="EFI95050.1"/>
    </source>
</evidence>
<dbReference type="GeneID" id="9591374"/>
<dbReference type="OMA" id="MIAGEWI"/>
<dbReference type="KEGG" id="scm:SCHCO_02506819"/>
<reference evidence="2 3" key="1">
    <citation type="journal article" date="2010" name="Nat. Biotechnol.">
        <title>Genome sequence of the model mushroom Schizophyllum commune.</title>
        <authorList>
            <person name="Ohm R.A."/>
            <person name="de Jong J.F."/>
            <person name="Lugones L.G."/>
            <person name="Aerts A."/>
            <person name="Kothe E."/>
            <person name="Stajich J.E."/>
            <person name="de Vries R.P."/>
            <person name="Record E."/>
            <person name="Levasseur A."/>
            <person name="Baker S.E."/>
            <person name="Bartholomew K.A."/>
            <person name="Coutinho P.M."/>
            <person name="Erdmann S."/>
            <person name="Fowler T.J."/>
            <person name="Gathman A.C."/>
            <person name="Lombard V."/>
            <person name="Henrissat B."/>
            <person name="Knabe N."/>
            <person name="Kuees U."/>
            <person name="Lilly W.W."/>
            <person name="Lindquist E."/>
            <person name="Lucas S."/>
            <person name="Magnuson J.K."/>
            <person name="Piumi F."/>
            <person name="Raudaskoski M."/>
            <person name="Salamov A."/>
            <person name="Schmutz J."/>
            <person name="Schwarze F.W.M.R."/>
            <person name="vanKuyk P.A."/>
            <person name="Horton J.S."/>
            <person name="Grigoriev I.V."/>
            <person name="Woesten H.A.B."/>
        </authorList>
    </citation>
    <scope>NUCLEOTIDE SEQUENCE [LARGE SCALE GENOMIC DNA]</scope>
    <source>
        <strain evidence="3">H4-8 / FGSC 9210</strain>
    </source>
</reference>
<accession>D8Q8F0</accession>
<dbReference type="OrthoDB" id="3038950at2759"/>
<feature type="compositionally biased region" description="Basic residues" evidence="1">
    <location>
        <begin position="957"/>
        <end position="967"/>
    </location>
</feature>
<dbReference type="HOGENOM" id="CLU_311250_0_0_1"/>
<feature type="region of interest" description="Disordered" evidence="1">
    <location>
        <begin position="516"/>
        <end position="591"/>
    </location>
</feature>
<dbReference type="AlphaFoldDB" id="D8Q8F0"/>
<evidence type="ECO:0000256" key="1">
    <source>
        <dbReference type="SAM" id="MobiDB-lite"/>
    </source>
</evidence>
<feature type="compositionally biased region" description="Low complexity" evidence="1">
    <location>
        <begin position="521"/>
        <end position="551"/>
    </location>
</feature>
<feature type="non-terminal residue" evidence="2">
    <location>
        <position position="1091"/>
    </location>
</feature>
<dbReference type="VEuPathDB" id="FungiDB:SCHCODRAFT_02506819"/>
<dbReference type="Proteomes" id="UP000007431">
    <property type="component" value="Unassembled WGS sequence"/>
</dbReference>
<evidence type="ECO:0000313" key="3">
    <source>
        <dbReference type="Proteomes" id="UP000007431"/>
    </source>
</evidence>
<keyword evidence="3" id="KW-1185">Reference proteome</keyword>
<gene>
    <name evidence="2" type="ORF">SCHCODRAFT_110235</name>
</gene>
<dbReference type="RefSeq" id="XP_003029953.1">
    <property type="nucleotide sequence ID" value="XM_003029907.1"/>
</dbReference>